<proteinExistence type="predicted"/>
<name>A0A4P9Z8K4_9ASCO</name>
<dbReference type="InterPro" id="IPR005152">
    <property type="entry name" value="Lipase_secreted"/>
</dbReference>
<dbReference type="PANTHER" id="PTHR34853">
    <property type="match status" value="1"/>
</dbReference>
<dbReference type="GO" id="GO:0004806">
    <property type="term" value="F:triacylglycerol lipase activity"/>
    <property type="evidence" value="ECO:0007669"/>
    <property type="project" value="UniProtKB-EC"/>
</dbReference>
<dbReference type="Proteomes" id="UP000268321">
    <property type="component" value="Unassembled WGS sequence"/>
</dbReference>
<dbReference type="GO" id="GO:0016042">
    <property type="term" value="P:lipid catabolic process"/>
    <property type="evidence" value="ECO:0007669"/>
    <property type="project" value="InterPro"/>
</dbReference>
<protein>
    <submittedName>
        <fullName evidence="2">LIP-domain-containing protein</fullName>
    </submittedName>
</protein>
<evidence type="ECO:0000313" key="2">
    <source>
        <dbReference type="EMBL" id="RKP29016.1"/>
    </source>
</evidence>
<comment type="catalytic activity">
    <reaction evidence="1">
        <text>a triacylglycerol + H2O = a diacylglycerol + a fatty acid + H(+)</text>
        <dbReference type="Rhea" id="RHEA:12044"/>
        <dbReference type="ChEBI" id="CHEBI:15377"/>
        <dbReference type="ChEBI" id="CHEBI:15378"/>
        <dbReference type="ChEBI" id="CHEBI:17855"/>
        <dbReference type="ChEBI" id="CHEBI:18035"/>
        <dbReference type="ChEBI" id="CHEBI:28868"/>
        <dbReference type="EC" id="3.1.1.3"/>
    </reaction>
    <physiologicalReaction direction="left-to-right" evidence="1">
        <dbReference type="Rhea" id="RHEA:12045"/>
    </physiologicalReaction>
</comment>
<dbReference type="SUPFAM" id="SSF53474">
    <property type="entry name" value="alpha/beta-Hydrolases"/>
    <property type="match status" value="1"/>
</dbReference>
<dbReference type="EMBL" id="ML004521">
    <property type="protein sequence ID" value="RKP29016.1"/>
    <property type="molecule type" value="Genomic_DNA"/>
</dbReference>
<dbReference type="OrthoDB" id="2373480at2759"/>
<evidence type="ECO:0000256" key="1">
    <source>
        <dbReference type="ARBA" id="ARBA00023369"/>
    </source>
</evidence>
<dbReference type="InterPro" id="IPR029058">
    <property type="entry name" value="AB_hydrolase_fold"/>
</dbReference>
<organism evidence="2 3">
    <name type="scientific">Metschnikowia bicuspidata</name>
    <dbReference type="NCBI Taxonomy" id="27322"/>
    <lineage>
        <taxon>Eukaryota</taxon>
        <taxon>Fungi</taxon>
        <taxon>Dikarya</taxon>
        <taxon>Ascomycota</taxon>
        <taxon>Saccharomycotina</taxon>
        <taxon>Pichiomycetes</taxon>
        <taxon>Metschnikowiaceae</taxon>
        <taxon>Metschnikowia</taxon>
    </lineage>
</organism>
<dbReference type="Gene3D" id="3.40.50.1820">
    <property type="entry name" value="alpha/beta hydrolase"/>
    <property type="match status" value="1"/>
</dbReference>
<accession>A0A4P9Z8K4</accession>
<reference evidence="3" key="1">
    <citation type="journal article" date="2018" name="Nat. Microbiol.">
        <title>Leveraging single-cell genomics to expand the fungal tree of life.</title>
        <authorList>
            <person name="Ahrendt S.R."/>
            <person name="Quandt C.A."/>
            <person name="Ciobanu D."/>
            <person name="Clum A."/>
            <person name="Salamov A."/>
            <person name="Andreopoulos B."/>
            <person name="Cheng J.F."/>
            <person name="Woyke T."/>
            <person name="Pelin A."/>
            <person name="Henrissat B."/>
            <person name="Reynolds N.K."/>
            <person name="Benny G.L."/>
            <person name="Smith M.E."/>
            <person name="James T.Y."/>
            <person name="Grigoriev I.V."/>
        </authorList>
    </citation>
    <scope>NUCLEOTIDE SEQUENCE [LARGE SCALE GENOMIC DNA]</scope>
    <source>
        <strain evidence="3">Baker2002</strain>
    </source>
</reference>
<dbReference type="AlphaFoldDB" id="A0A4P9Z8K4"/>
<evidence type="ECO:0000313" key="3">
    <source>
        <dbReference type="Proteomes" id="UP000268321"/>
    </source>
</evidence>
<dbReference type="Pfam" id="PF03583">
    <property type="entry name" value="LIP"/>
    <property type="match status" value="1"/>
</dbReference>
<sequence>MYDLGEIIRKRSMPTLQRSYYDPFNIKSSWQFMPQDANTDHLVSFKFAQDSPHIDCARPYSILDGYSGKIDILQAKSQLMASALSQGYYVVISDYEGPLMEFSTARVPAKATLDSIRAVLQTELCTELSSSAKAVMWGYSGGPAYAPDLGAYLIGAAFGGWLTDLREAALTIDGTYAAGIIPLAVHGLINLYPELSDLLRGQITNPENGTTLSGVITGSDPVFTGGAAIVDLPDIKAAIEENVVGLRQSDGMPEIPLFVHHGLRDKIIDVTQTEHGFNRLCEFGVESFELAILETTGHLAEMV</sequence>
<dbReference type="PANTHER" id="PTHR34853:SF1">
    <property type="entry name" value="LIPASE 5"/>
    <property type="match status" value="1"/>
</dbReference>
<gene>
    <name evidence="2" type="ORF">METBISCDRAFT_24619</name>
</gene>
<keyword evidence="3" id="KW-1185">Reference proteome</keyword>